<keyword evidence="3" id="KW-0687">Ribonucleoprotein</keyword>
<gene>
    <name evidence="3" type="ORF">J3E07_000826</name>
</gene>
<evidence type="ECO:0000313" key="3">
    <source>
        <dbReference type="EMBL" id="MBP2201414.1"/>
    </source>
</evidence>
<dbReference type="InterPro" id="IPR017667">
    <property type="entry name" value="Methan_mark_1"/>
</dbReference>
<sequence length="481" mass="54398">MDNLQKDTNSKNITDTNSTNTKINYTLAAYRLCTPEETMEKVEPILKRIGVTRTARIDGLDRIGIPVYSSIRPEAKEGAISVYAGKGATETQAKVSSSMEAIERYCAEQDEHTLLKSTNNPKNPLELSELIIPNLNMLITPKLNNNPKTDADNDKDNTDKDNKHKNKENKENKENKDNNTNMDNGKLDDNYSLNNSNLNLSAVEWVEGYDITNDEYVDVPSNSVFHPYEANTGKWLFRSNTNGLASGNSYEEAVFHGILEVVERDAWSISELSRNTYRKINLQNAKNPLIHEMLLKFRKAKINVIIKDLTSEVGIPTVACISDEDVLKDPALLCMGVGCHLDPEIAVIRALTEVAQSRATQIHGAREDTVRADLIRKVEYDRMKRIQRRWFNHKEEIDIAEIKNCASYDLKTDIETVKTMLKDNGFDKIVVLNLNKATVDDVNVVRVIIPKMEVYAVDDARISKDVKERIKTNLLGTRKII</sequence>
<keyword evidence="3" id="KW-0689">Ribosomal protein</keyword>
<comment type="caution">
    <text evidence="3">The sequence shown here is derived from an EMBL/GenBank/DDBJ whole genome shotgun (WGS) entry which is preliminary data.</text>
</comment>
<proteinExistence type="predicted"/>
<evidence type="ECO:0000313" key="4">
    <source>
        <dbReference type="Proteomes" id="UP000740329"/>
    </source>
</evidence>
<name>A0A8J7UT82_METVO</name>
<dbReference type="EMBL" id="JAGGMV010000002">
    <property type="protein sequence ID" value="MBP2201414.1"/>
    <property type="molecule type" value="Genomic_DNA"/>
</dbReference>
<dbReference type="AlphaFoldDB" id="A0A8J7UT82"/>
<dbReference type="GO" id="GO:0005840">
    <property type="term" value="C:ribosome"/>
    <property type="evidence" value="ECO:0007669"/>
    <property type="project" value="UniProtKB-KW"/>
</dbReference>
<accession>A0A8J7UT82</accession>
<evidence type="ECO:0000259" key="2">
    <source>
        <dbReference type="PROSITE" id="PS51664"/>
    </source>
</evidence>
<dbReference type="InterPro" id="IPR003776">
    <property type="entry name" value="YcaO-like_dom"/>
</dbReference>
<dbReference type="PANTHER" id="PTHR37809">
    <property type="entry name" value="RIBOSOMAL PROTEIN S12 METHYLTHIOTRANSFERASE ACCESSORY FACTOR YCAO"/>
    <property type="match status" value="1"/>
</dbReference>
<dbReference type="Gene3D" id="3.30.160.660">
    <property type="match status" value="1"/>
</dbReference>
<dbReference type="NCBIfam" id="TIGR03266">
    <property type="entry name" value="methan_mark_1"/>
    <property type="match status" value="1"/>
</dbReference>
<feature type="compositionally biased region" description="Basic and acidic residues" evidence="1">
    <location>
        <begin position="149"/>
        <end position="177"/>
    </location>
</feature>
<protein>
    <submittedName>
        <fullName evidence="3">Ribosomal protein S12 methylthiotransferase accessory factor</fullName>
    </submittedName>
</protein>
<reference evidence="3" key="1">
    <citation type="submission" date="2021-03" db="EMBL/GenBank/DDBJ databases">
        <title>Genomic Encyclopedia of Type Strains, Phase IV (KMG-V): Genome sequencing to study the core and pangenomes of soil and plant-associated prokaryotes.</title>
        <authorList>
            <person name="Whitman W."/>
        </authorList>
    </citation>
    <scope>NUCLEOTIDE SEQUENCE</scope>
    <source>
        <strain evidence="3">C4</strain>
    </source>
</reference>
<dbReference type="PROSITE" id="PS51664">
    <property type="entry name" value="YCAO"/>
    <property type="match status" value="1"/>
</dbReference>
<dbReference type="NCBIfam" id="TIGR00702">
    <property type="entry name" value="YcaO-type kinase domain"/>
    <property type="match status" value="1"/>
</dbReference>
<feature type="region of interest" description="Disordered" evidence="1">
    <location>
        <begin position="140"/>
        <end position="193"/>
    </location>
</feature>
<dbReference type="PANTHER" id="PTHR37809:SF1">
    <property type="entry name" value="RIBOSOMAL PROTEIN S12 METHYLTHIOTRANSFERASE ACCESSORY FACTOR YCAO"/>
    <property type="match status" value="1"/>
</dbReference>
<feature type="domain" description="YcaO" evidence="2">
    <location>
        <begin position="85"/>
        <end position="481"/>
    </location>
</feature>
<dbReference type="Pfam" id="PF02624">
    <property type="entry name" value="YcaO"/>
    <property type="match status" value="1"/>
</dbReference>
<dbReference type="Proteomes" id="UP000740329">
    <property type="component" value="Unassembled WGS sequence"/>
</dbReference>
<organism evidence="3 4">
    <name type="scientific">Methanococcus voltae</name>
    <dbReference type="NCBI Taxonomy" id="2188"/>
    <lineage>
        <taxon>Archaea</taxon>
        <taxon>Methanobacteriati</taxon>
        <taxon>Methanobacteriota</taxon>
        <taxon>Methanomada group</taxon>
        <taxon>Methanococci</taxon>
        <taxon>Methanococcales</taxon>
        <taxon>Methanococcaceae</taxon>
        <taxon>Methanococcus</taxon>
    </lineage>
</organism>
<evidence type="ECO:0000256" key="1">
    <source>
        <dbReference type="SAM" id="MobiDB-lite"/>
    </source>
</evidence>